<dbReference type="InParanoid" id="E9I5B7"/>
<dbReference type="KEGG" id="dpx:DAPPUDRAFT_275278"/>
<feature type="compositionally biased region" description="Polar residues" evidence="1">
    <location>
        <begin position="1"/>
        <end position="21"/>
    </location>
</feature>
<organism evidence="2 3">
    <name type="scientific">Daphnia pulex</name>
    <name type="common">Water flea</name>
    <dbReference type="NCBI Taxonomy" id="6669"/>
    <lineage>
        <taxon>Eukaryota</taxon>
        <taxon>Metazoa</taxon>
        <taxon>Ecdysozoa</taxon>
        <taxon>Arthropoda</taxon>
        <taxon>Crustacea</taxon>
        <taxon>Branchiopoda</taxon>
        <taxon>Diplostraca</taxon>
        <taxon>Cladocera</taxon>
        <taxon>Anomopoda</taxon>
        <taxon>Daphniidae</taxon>
        <taxon>Daphnia</taxon>
    </lineage>
</organism>
<sequence>MNLSNGRTAVNSPQKDSNPSPYANVVIEDEDDDGFIEEYIGHEVVEDNNDDDAVVDVISANMKA</sequence>
<evidence type="ECO:0000313" key="3">
    <source>
        <dbReference type="Proteomes" id="UP000000305"/>
    </source>
</evidence>
<evidence type="ECO:0000313" key="2">
    <source>
        <dbReference type="EMBL" id="EFX60813.1"/>
    </source>
</evidence>
<protein>
    <submittedName>
        <fullName evidence="2">Uncharacterized protein</fullName>
    </submittedName>
</protein>
<proteinExistence type="predicted"/>
<gene>
    <name evidence="2" type="ORF">DAPPUDRAFT_275278</name>
</gene>
<reference evidence="2 3" key="1">
    <citation type="journal article" date="2011" name="Science">
        <title>The ecoresponsive genome of Daphnia pulex.</title>
        <authorList>
            <person name="Colbourne J.K."/>
            <person name="Pfrender M.E."/>
            <person name="Gilbert D."/>
            <person name="Thomas W.K."/>
            <person name="Tucker A."/>
            <person name="Oakley T.H."/>
            <person name="Tokishita S."/>
            <person name="Aerts A."/>
            <person name="Arnold G.J."/>
            <person name="Basu M.K."/>
            <person name="Bauer D.J."/>
            <person name="Caceres C.E."/>
            <person name="Carmel L."/>
            <person name="Casola C."/>
            <person name="Choi J.H."/>
            <person name="Detter J.C."/>
            <person name="Dong Q."/>
            <person name="Dusheyko S."/>
            <person name="Eads B.D."/>
            <person name="Frohlich T."/>
            <person name="Geiler-Samerotte K.A."/>
            <person name="Gerlach D."/>
            <person name="Hatcher P."/>
            <person name="Jogdeo S."/>
            <person name="Krijgsveld J."/>
            <person name="Kriventseva E.V."/>
            <person name="Kultz D."/>
            <person name="Laforsch C."/>
            <person name="Lindquist E."/>
            <person name="Lopez J."/>
            <person name="Manak J.R."/>
            <person name="Muller J."/>
            <person name="Pangilinan J."/>
            <person name="Patwardhan R.P."/>
            <person name="Pitluck S."/>
            <person name="Pritham E.J."/>
            <person name="Rechtsteiner A."/>
            <person name="Rho M."/>
            <person name="Rogozin I.B."/>
            <person name="Sakarya O."/>
            <person name="Salamov A."/>
            <person name="Schaack S."/>
            <person name="Shapiro H."/>
            <person name="Shiga Y."/>
            <person name="Skalitzky C."/>
            <person name="Smith Z."/>
            <person name="Souvorov A."/>
            <person name="Sung W."/>
            <person name="Tang Z."/>
            <person name="Tsuchiya D."/>
            <person name="Tu H."/>
            <person name="Vos H."/>
            <person name="Wang M."/>
            <person name="Wolf Y.I."/>
            <person name="Yamagata H."/>
            <person name="Yamada T."/>
            <person name="Ye Y."/>
            <person name="Shaw J.R."/>
            <person name="Andrews J."/>
            <person name="Crease T.J."/>
            <person name="Tang H."/>
            <person name="Lucas S.M."/>
            <person name="Robertson H.M."/>
            <person name="Bork P."/>
            <person name="Koonin E.V."/>
            <person name="Zdobnov E.M."/>
            <person name="Grigoriev I.V."/>
            <person name="Lynch M."/>
            <person name="Boore J.L."/>
        </authorList>
    </citation>
    <scope>NUCLEOTIDE SEQUENCE [LARGE SCALE GENOMIC DNA]</scope>
</reference>
<evidence type="ECO:0000256" key="1">
    <source>
        <dbReference type="SAM" id="MobiDB-lite"/>
    </source>
</evidence>
<keyword evidence="3" id="KW-1185">Reference proteome</keyword>
<feature type="region of interest" description="Disordered" evidence="1">
    <location>
        <begin position="1"/>
        <end position="25"/>
    </location>
</feature>
<dbReference type="AlphaFoldDB" id="E9I5B7"/>
<dbReference type="EMBL" id="GL735543">
    <property type="protein sequence ID" value="EFX60813.1"/>
    <property type="molecule type" value="Genomic_DNA"/>
</dbReference>
<accession>E9I5B7</accession>
<name>E9I5B7_DAPPU</name>
<dbReference type="HOGENOM" id="CLU_2869856_0_0_1"/>
<dbReference type="Proteomes" id="UP000000305">
    <property type="component" value="Unassembled WGS sequence"/>
</dbReference>